<gene>
    <name evidence="2" type="ORF">Atai01_63960</name>
</gene>
<comment type="caution">
    <text evidence="2">The sequence shown here is derived from an EMBL/GenBank/DDBJ whole genome shotgun (WGS) entry which is preliminary data.</text>
</comment>
<evidence type="ECO:0000313" key="3">
    <source>
        <dbReference type="Proteomes" id="UP001165136"/>
    </source>
</evidence>
<sequence length="69" mass="7258">MMSTGSASSPVRRGDLFTATTSAVHAPTPTGHAVPQGLFRSTDGPPRQALIRPAVAERVRFGRSPDATR</sequence>
<dbReference type="Proteomes" id="UP001165136">
    <property type="component" value="Unassembled WGS sequence"/>
</dbReference>
<organism evidence="2 3">
    <name type="scientific">Amycolatopsis taiwanensis</name>
    <dbReference type="NCBI Taxonomy" id="342230"/>
    <lineage>
        <taxon>Bacteria</taxon>
        <taxon>Bacillati</taxon>
        <taxon>Actinomycetota</taxon>
        <taxon>Actinomycetes</taxon>
        <taxon>Pseudonocardiales</taxon>
        <taxon>Pseudonocardiaceae</taxon>
        <taxon>Amycolatopsis</taxon>
    </lineage>
</organism>
<feature type="region of interest" description="Disordered" evidence="1">
    <location>
        <begin position="21"/>
        <end position="46"/>
    </location>
</feature>
<reference evidence="2" key="1">
    <citation type="submission" date="2023-03" db="EMBL/GenBank/DDBJ databases">
        <title>Amycolatopsis taiwanensis NBRC 103393.</title>
        <authorList>
            <person name="Ichikawa N."/>
            <person name="Sato H."/>
            <person name="Tonouchi N."/>
        </authorList>
    </citation>
    <scope>NUCLEOTIDE SEQUENCE</scope>
    <source>
        <strain evidence="2">NBRC 103393</strain>
    </source>
</reference>
<protein>
    <submittedName>
        <fullName evidence="2">Uncharacterized protein</fullName>
    </submittedName>
</protein>
<dbReference type="AlphaFoldDB" id="A0A9W6R924"/>
<name>A0A9W6R924_9PSEU</name>
<accession>A0A9W6R924</accession>
<evidence type="ECO:0000256" key="1">
    <source>
        <dbReference type="SAM" id="MobiDB-lite"/>
    </source>
</evidence>
<keyword evidence="3" id="KW-1185">Reference proteome</keyword>
<dbReference type="EMBL" id="BSTI01000018">
    <property type="protein sequence ID" value="GLY69777.1"/>
    <property type="molecule type" value="Genomic_DNA"/>
</dbReference>
<proteinExistence type="predicted"/>
<evidence type="ECO:0000313" key="2">
    <source>
        <dbReference type="EMBL" id="GLY69777.1"/>
    </source>
</evidence>